<dbReference type="GO" id="GO:0022857">
    <property type="term" value="F:transmembrane transporter activity"/>
    <property type="evidence" value="ECO:0007669"/>
    <property type="project" value="InterPro"/>
</dbReference>
<dbReference type="SUPFAM" id="SSF53850">
    <property type="entry name" value="Periplasmic binding protein-like II"/>
    <property type="match status" value="1"/>
</dbReference>
<name>A0A6J4I2V7_9ACTN</name>
<dbReference type="Gene3D" id="3.40.190.120">
    <property type="entry name" value="Osmoprotection protein (prox), domain 2"/>
    <property type="match status" value="1"/>
</dbReference>
<dbReference type="EMBL" id="CADCTF010000088">
    <property type="protein sequence ID" value="CAA9240892.1"/>
    <property type="molecule type" value="Genomic_DNA"/>
</dbReference>
<feature type="domain" description="ABC-type glycine betaine transport system substrate-binding" evidence="1">
    <location>
        <begin position="2"/>
        <end position="265"/>
    </location>
</feature>
<dbReference type="Pfam" id="PF04069">
    <property type="entry name" value="OpuAC"/>
    <property type="match status" value="1"/>
</dbReference>
<reference evidence="2" key="1">
    <citation type="submission" date="2020-02" db="EMBL/GenBank/DDBJ databases">
        <authorList>
            <person name="Meier V. D."/>
        </authorList>
    </citation>
    <scope>NUCLEOTIDE SEQUENCE</scope>
    <source>
        <strain evidence="2">AVDCRST_MAG50</strain>
    </source>
</reference>
<dbReference type="GO" id="GO:0043190">
    <property type="term" value="C:ATP-binding cassette (ABC) transporter complex"/>
    <property type="evidence" value="ECO:0007669"/>
    <property type="project" value="InterPro"/>
</dbReference>
<proteinExistence type="predicted"/>
<evidence type="ECO:0000259" key="1">
    <source>
        <dbReference type="Pfam" id="PF04069"/>
    </source>
</evidence>
<protein>
    <submittedName>
        <fullName evidence="2">L-proline glycine betaine binding ABC transporter protein ProX</fullName>
    </submittedName>
</protein>
<dbReference type="InterPro" id="IPR007210">
    <property type="entry name" value="ABC_Gly_betaine_transp_sub-bd"/>
</dbReference>
<dbReference type="CDD" id="cd13606">
    <property type="entry name" value="PBP2_ProX_like"/>
    <property type="match status" value="1"/>
</dbReference>
<sequence>MRIASFDFTESRILAELYAQSLEGAGVPVRRVGPLASREILQPALEQDVVDLVPEYTGSALEFVNRRAGRATADASTNHELLRQALAARDLDVLAMAPAQNQNAVAVTSSTANRLALTKVSDLVPHARGLVFGGAPECAERPFCLGGLQSLYGLRFKAVRVLDASGPATVGALEGNEVDVALLFTTNPHVGPKRFVLLADDLGLQPADNVVPVLRRAAIERWGDRLPAVLDAVSVALSTAELSHLNASVDLHGRSEADVARDWLRHHGLAGR</sequence>
<organism evidence="2">
    <name type="scientific">uncultured Acidimicrobiales bacterium</name>
    <dbReference type="NCBI Taxonomy" id="310071"/>
    <lineage>
        <taxon>Bacteria</taxon>
        <taxon>Bacillati</taxon>
        <taxon>Actinomycetota</taxon>
        <taxon>Acidimicrobiia</taxon>
        <taxon>Acidimicrobiales</taxon>
        <taxon>environmental samples</taxon>
    </lineage>
</organism>
<gene>
    <name evidence="2" type="ORF">AVDCRST_MAG50-1698</name>
</gene>
<dbReference type="Gene3D" id="3.40.190.10">
    <property type="entry name" value="Periplasmic binding protein-like II"/>
    <property type="match status" value="1"/>
</dbReference>
<accession>A0A6J4I2V7</accession>
<dbReference type="AlphaFoldDB" id="A0A6J4I2V7"/>
<evidence type="ECO:0000313" key="2">
    <source>
        <dbReference type="EMBL" id="CAA9240892.1"/>
    </source>
</evidence>